<dbReference type="PROSITE" id="PS50109">
    <property type="entry name" value="HIS_KIN"/>
    <property type="match status" value="1"/>
</dbReference>
<dbReference type="CDD" id="cd00075">
    <property type="entry name" value="HATPase"/>
    <property type="match status" value="1"/>
</dbReference>
<dbReference type="PROSITE" id="PS51257">
    <property type="entry name" value="PROKAR_LIPOPROTEIN"/>
    <property type="match status" value="1"/>
</dbReference>
<keyword evidence="4" id="KW-0597">Phosphoprotein</keyword>
<keyword evidence="12" id="KW-0812">Transmembrane</keyword>
<evidence type="ECO:0000256" key="3">
    <source>
        <dbReference type="ARBA" id="ARBA00012438"/>
    </source>
</evidence>
<dbReference type="AlphaFoldDB" id="A0A917CJE5"/>
<dbReference type="SUPFAM" id="SSF47384">
    <property type="entry name" value="Homodimeric domain of signal transducing histidine kinase"/>
    <property type="match status" value="1"/>
</dbReference>
<keyword evidence="7 14" id="KW-0418">Kinase</keyword>
<keyword evidence="8" id="KW-0067">ATP-binding</keyword>
<evidence type="ECO:0000256" key="12">
    <source>
        <dbReference type="SAM" id="Phobius"/>
    </source>
</evidence>
<feature type="transmembrane region" description="Helical" evidence="12">
    <location>
        <begin position="327"/>
        <end position="346"/>
    </location>
</feature>
<dbReference type="InterPro" id="IPR036890">
    <property type="entry name" value="HATPase_C_sf"/>
</dbReference>
<keyword evidence="15" id="KW-1185">Reference proteome</keyword>
<dbReference type="CDD" id="cd00082">
    <property type="entry name" value="HisKA"/>
    <property type="match status" value="1"/>
</dbReference>
<dbReference type="Gene3D" id="1.10.287.130">
    <property type="match status" value="1"/>
</dbReference>
<dbReference type="Pfam" id="PF00512">
    <property type="entry name" value="HisKA"/>
    <property type="match status" value="1"/>
</dbReference>
<evidence type="ECO:0000313" key="15">
    <source>
        <dbReference type="Proteomes" id="UP000644756"/>
    </source>
</evidence>
<dbReference type="SMART" id="SM00387">
    <property type="entry name" value="HATPase_c"/>
    <property type="match status" value="1"/>
</dbReference>
<dbReference type="InterPro" id="IPR003594">
    <property type="entry name" value="HATPase_dom"/>
</dbReference>
<comment type="subcellular location">
    <subcellularLocation>
        <location evidence="2">Cell membrane</location>
        <topology evidence="2">Multi-pass membrane protein</topology>
    </subcellularLocation>
</comment>
<feature type="transmembrane region" description="Helical" evidence="12">
    <location>
        <begin position="233"/>
        <end position="254"/>
    </location>
</feature>
<dbReference type="SMART" id="SM00388">
    <property type="entry name" value="HisKA"/>
    <property type="match status" value="1"/>
</dbReference>
<keyword evidence="10 12" id="KW-0472">Membrane</keyword>
<evidence type="ECO:0000256" key="4">
    <source>
        <dbReference type="ARBA" id="ARBA00022553"/>
    </source>
</evidence>
<feature type="transmembrane region" description="Helical" evidence="12">
    <location>
        <begin position="207"/>
        <end position="226"/>
    </location>
</feature>
<dbReference type="EMBL" id="BMGR01000001">
    <property type="protein sequence ID" value="GGF89377.1"/>
    <property type="molecule type" value="Genomic_DNA"/>
</dbReference>
<dbReference type="Gene3D" id="3.30.565.10">
    <property type="entry name" value="Histidine kinase-like ATPase, C-terminal domain"/>
    <property type="match status" value="1"/>
</dbReference>
<dbReference type="PANTHER" id="PTHR45453:SF1">
    <property type="entry name" value="PHOSPHATE REGULON SENSOR PROTEIN PHOR"/>
    <property type="match status" value="1"/>
</dbReference>
<dbReference type="GO" id="GO:0000155">
    <property type="term" value="F:phosphorelay sensor kinase activity"/>
    <property type="evidence" value="ECO:0007669"/>
    <property type="project" value="InterPro"/>
</dbReference>
<dbReference type="Pfam" id="PF07695">
    <property type="entry name" value="7TMR-DISM_7TM"/>
    <property type="match status" value="1"/>
</dbReference>
<dbReference type="InterPro" id="IPR004358">
    <property type="entry name" value="Sig_transdc_His_kin-like_C"/>
</dbReference>
<evidence type="ECO:0000256" key="2">
    <source>
        <dbReference type="ARBA" id="ARBA00004651"/>
    </source>
</evidence>
<reference evidence="14" key="1">
    <citation type="journal article" date="2014" name="Int. J. Syst. Evol. Microbiol.">
        <title>Complete genome sequence of Corynebacterium casei LMG S-19264T (=DSM 44701T), isolated from a smear-ripened cheese.</title>
        <authorList>
            <consortium name="US DOE Joint Genome Institute (JGI-PGF)"/>
            <person name="Walter F."/>
            <person name="Albersmeier A."/>
            <person name="Kalinowski J."/>
            <person name="Ruckert C."/>
        </authorList>
    </citation>
    <scope>NUCLEOTIDE SEQUENCE</scope>
    <source>
        <strain evidence="14">CGMCC 1.12987</strain>
    </source>
</reference>
<dbReference type="InterPro" id="IPR005467">
    <property type="entry name" value="His_kinase_dom"/>
</dbReference>
<organism evidence="14 15">
    <name type="scientific">Paenibacillus abyssi</name>
    <dbReference type="NCBI Taxonomy" id="1340531"/>
    <lineage>
        <taxon>Bacteria</taxon>
        <taxon>Bacillati</taxon>
        <taxon>Bacillota</taxon>
        <taxon>Bacilli</taxon>
        <taxon>Bacillales</taxon>
        <taxon>Paenibacillaceae</taxon>
        <taxon>Paenibacillus</taxon>
    </lineage>
</organism>
<dbReference type="EC" id="2.7.13.3" evidence="3"/>
<evidence type="ECO:0000256" key="6">
    <source>
        <dbReference type="ARBA" id="ARBA00022741"/>
    </source>
</evidence>
<sequence>MLWQRYIGISILVIVLLTSAGCISSPKDSQIQARHGMIDLSGVDLNRHGTVSLSGEWEFYPFKLLKSGTIWDNIPAAYVTVPKSWNSYTGIDDLHDGEGYGTFRLTIITQPGDYILSLRIPNISSAYRLWVEGRLIASGGEVADNKQDSSPGQYPKVVSFQNGDGHHEMVVQVSNYDHRRGGIWTDFILGMSDEMEQYQMRVTAEQMVIFGSLVMVGFYHLGLFALRRKEKFTLWFGLLCLFVSLRIIVTGDAYLMQWFPEISWEAALKIEYITFSLSALSTYLYIYYLFPKDVSKRFLIALIIISAALCLIVLTTTGGFYSKLLGIIQLYVVLTSLYLLYILVSARLRRREGALLVLSGVLVFFIAVLNDMSFYNEWFGISDLVPIGLFFFIMMQSFIISSRFSHALRKVELVSAEVRELNTHLEERIEERTNELLRSNETLEKANAELAKMENSRRHLMTNISHDLRTPMTLIQGYLEVLQDEVVKDPKEQARYIRLMLNKVDGLNRLIDDLFDLSKLEAGQAPFDKQNIRLSEWIHLQAEYYQLDIESKGIAFECRFVQEEESEALNPELIKLHIDPFRMSQVMSNLIYNALKHMTEGGKLTITFAYDARNKTVVTGVHDTGSGMDAEDLPYIFDRFYKKDKSRNPVYGGSGIGLAIVKEIVDAHDGTIHVESQLGNGSVFWITLPAREERTA</sequence>
<dbReference type="SUPFAM" id="SSF49785">
    <property type="entry name" value="Galactose-binding domain-like"/>
    <property type="match status" value="1"/>
</dbReference>
<comment type="catalytic activity">
    <reaction evidence="1">
        <text>ATP + protein L-histidine = ADP + protein N-phospho-L-histidine.</text>
        <dbReference type="EC" id="2.7.13.3"/>
    </reaction>
</comment>
<feature type="coiled-coil region" evidence="11">
    <location>
        <begin position="426"/>
        <end position="463"/>
    </location>
</feature>
<dbReference type="FunFam" id="1.10.287.130:FF:000001">
    <property type="entry name" value="Two-component sensor histidine kinase"/>
    <property type="match status" value="1"/>
</dbReference>
<evidence type="ECO:0000256" key="9">
    <source>
        <dbReference type="ARBA" id="ARBA00023012"/>
    </source>
</evidence>
<dbReference type="GO" id="GO:0005886">
    <property type="term" value="C:plasma membrane"/>
    <property type="evidence" value="ECO:0007669"/>
    <property type="project" value="UniProtKB-SubCell"/>
</dbReference>
<feature type="domain" description="Histidine kinase" evidence="13">
    <location>
        <begin position="463"/>
        <end position="692"/>
    </location>
</feature>
<protein>
    <recommendedName>
        <fullName evidence="3">histidine kinase</fullName>
        <ecNumber evidence="3">2.7.13.3</ecNumber>
    </recommendedName>
</protein>
<feature type="transmembrane region" description="Helical" evidence="12">
    <location>
        <begin position="266"/>
        <end position="286"/>
    </location>
</feature>
<feature type="transmembrane region" description="Helical" evidence="12">
    <location>
        <begin position="378"/>
        <end position="400"/>
    </location>
</feature>
<dbReference type="PRINTS" id="PR00344">
    <property type="entry name" value="BCTRLSENSOR"/>
</dbReference>
<reference evidence="14" key="2">
    <citation type="submission" date="2020-09" db="EMBL/GenBank/DDBJ databases">
        <authorList>
            <person name="Sun Q."/>
            <person name="Zhou Y."/>
        </authorList>
    </citation>
    <scope>NUCLEOTIDE SEQUENCE</scope>
    <source>
        <strain evidence="14">CGMCC 1.12987</strain>
    </source>
</reference>
<evidence type="ECO:0000256" key="8">
    <source>
        <dbReference type="ARBA" id="ARBA00022840"/>
    </source>
</evidence>
<evidence type="ECO:0000256" key="7">
    <source>
        <dbReference type="ARBA" id="ARBA00022777"/>
    </source>
</evidence>
<feature type="transmembrane region" description="Helical" evidence="12">
    <location>
        <begin position="298"/>
        <end position="321"/>
    </location>
</feature>
<evidence type="ECO:0000256" key="5">
    <source>
        <dbReference type="ARBA" id="ARBA00022679"/>
    </source>
</evidence>
<gene>
    <name evidence="14" type="ORF">GCM10010916_03390</name>
</gene>
<name>A0A917CJE5_9BACL</name>
<keyword evidence="12" id="KW-1133">Transmembrane helix</keyword>
<evidence type="ECO:0000256" key="11">
    <source>
        <dbReference type="SAM" id="Coils"/>
    </source>
</evidence>
<proteinExistence type="predicted"/>
<comment type="caution">
    <text evidence="14">The sequence shown here is derived from an EMBL/GenBank/DDBJ whole genome shotgun (WGS) entry which is preliminary data.</text>
</comment>
<evidence type="ECO:0000256" key="1">
    <source>
        <dbReference type="ARBA" id="ARBA00000085"/>
    </source>
</evidence>
<dbReference type="InterPro" id="IPR011623">
    <property type="entry name" value="7TMR_DISM_rcpt_extracell_dom1"/>
</dbReference>
<dbReference type="InterPro" id="IPR036097">
    <property type="entry name" value="HisK_dim/P_sf"/>
</dbReference>
<feature type="transmembrane region" description="Helical" evidence="12">
    <location>
        <begin position="353"/>
        <end position="372"/>
    </location>
</feature>
<dbReference type="SUPFAM" id="SSF55874">
    <property type="entry name" value="ATPase domain of HSP90 chaperone/DNA topoisomerase II/histidine kinase"/>
    <property type="match status" value="1"/>
</dbReference>
<dbReference type="Gene3D" id="2.60.120.260">
    <property type="entry name" value="Galactose-binding domain-like"/>
    <property type="match status" value="1"/>
</dbReference>
<keyword evidence="6" id="KW-0547">Nucleotide-binding</keyword>
<evidence type="ECO:0000313" key="14">
    <source>
        <dbReference type="EMBL" id="GGF89377.1"/>
    </source>
</evidence>
<dbReference type="Pfam" id="PF02518">
    <property type="entry name" value="HATPase_c"/>
    <property type="match status" value="1"/>
</dbReference>
<dbReference type="RefSeq" id="WP_188528400.1">
    <property type="nucleotide sequence ID" value="NZ_BMGR01000001.1"/>
</dbReference>
<dbReference type="GO" id="GO:0005524">
    <property type="term" value="F:ATP binding"/>
    <property type="evidence" value="ECO:0007669"/>
    <property type="project" value="UniProtKB-KW"/>
</dbReference>
<dbReference type="Proteomes" id="UP000644756">
    <property type="component" value="Unassembled WGS sequence"/>
</dbReference>
<dbReference type="PANTHER" id="PTHR45453">
    <property type="entry name" value="PHOSPHATE REGULON SENSOR PROTEIN PHOR"/>
    <property type="match status" value="1"/>
</dbReference>
<keyword evidence="9" id="KW-0902">Two-component regulatory system</keyword>
<dbReference type="FunFam" id="3.30.565.10:FF:000006">
    <property type="entry name" value="Sensor histidine kinase WalK"/>
    <property type="match status" value="1"/>
</dbReference>
<dbReference type="InterPro" id="IPR008979">
    <property type="entry name" value="Galactose-bd-like_sf"/>
</dbReference>
<dbReference type="InterPro" id="IPR003661">
    <property type="entry name" value="HisK_dim/P_dom"/>
</dbReference>
<dbReference type="GO" id="GO:0016036">
    <property type="term" value="P:cellular response to phosphate starvation"/>
    <property type="evidence" value="ECO:0007669"/>
    <property type="project" value="TreeGrafter"/>
</dbReference>
<evidence type="ECO:0000256" key="10">
    <source>
        <dbReference type="ARBA" id="ARBA00023136"/>
    </source>
</evidence>
<evidence type="ECO:0000259" key="13">
    <source>
        <dbReference type="PROSITE" id="PS50109"/>
    </source>
</evidence>
<keyword evidence="5" id="KW-0808">Transferase</keyword>
<keyword evidence="11" id="KW-0175">Coiled coil</keyword>
<dbReference type="GO" id="GO:0004721">
    <property type="term" value="F:phosphoprotein phosphatase activity"/>
    <property type="evidence" value="ECO:0007669"/>
    <property type="project" value="TreeGrafter"/>
</dbReference>
<dbReference type="InterPro" id="IPR050351">
    <property type="entry name" value="BphY/WalK/GraS-like"/>
</dbReference>
<accession>A0A917CJE5</accession>